<dbReference type="SFLD" id="SFLDG01132">
    <property type="entry name" value="C1.5.3:_5'-Nucleotidase_Like"/>
    <property type="match status" value="1"/>
</dbReference>
<proteinExistence type="predicted"/>
<dbReference type="Proteomes" id="UP001433638">
    <property type="component" value="Unassembled WGS sequence"/>
</dbReference>
<comment type="caution">
    <text evidence="1">The sequence shown here is derived from an EMBL/GenBank/DDBJ whole genome shotgun (WGS) entry which is preliminary data.</text>
</comment>
<dbReference type="Gene3D" id="3.40.50.1000">
    <property type="entry name" value="HAD superfamily/HAD-like"/>
    <property type="match status" value="1"/>
</dbReference>
<dbReference type="InterPro" id="IPR006439">
    <property type="entry name" value="HAD-SF_hydro_IA"/>
</dbReference>
<dbReference type="Pfam" id="PF00702">
    <property type="entry name" value="Hydrolase"/>
    <property type="match status" value="1"/>
</dbReference>
<dbReference type="SFLD" id="SFLDG01129">
    <property type="entry name" value="C1.5:_HAD__Beta-PGM__Phosphata"/>
    <property type="match status" value="1"/>
</dbReference>
<dbReference type="SFLD" id="SFLDS00003">
    <property type="entry name" value="Haloacid_Dehalogenase"/>
    <property type="match status" value="1"/>
</dbReference>
<dbReference type="InterPro" id="IPR023214">
    <property type="entry name" value="HAD_sf"/>
</dbReference>
<dbReference type="NCBIfam" id="TIGR01993">
    <property type="entry name" value="Pyr-5-nucltdase"/>
    <property type="match status" value="1"/>
</dbReference>
<dbReference type="InterPro" id="IPR010237">
    <property type="entry name" value="Pyr-5-nucltdase"/>
</dbReference>
<protein>
    <submittedName>
        <fullName evidence="1">Pyrimidine 5'-nucleotidase</fullName>
    </submittedName>
</protein>
<gene>
    <name evidence="1" type="ORF">ABNW52_10040</name>
</gene>
<dbReference type="EMBL" id="JBEFLD010000005">
    <property type="protein sequence ID" value="MEQ6290956.1"/>
    <property type="molecule type" value="Genomic_DNA"/>
</dbReference>
<keyword evidence="2" id="KW-1185">Reference proteome</keyword>
<accession>A0ABV1M402</accession>
<dbReference type="InterPro" id="IPR036412">
    <property type="entry name" value="HAD-like_sf"/>
</dbReference>
<dbReference type="RefSeq" id="WP_349587136.1">
    <property type="nucleotide sequence ID" value="NZ_JBEFLD010000005.1"/>
</dbReference>
<dbReference type="SUPFAM" id="SSF56784">
    <property type="entry name" value="HAD-like"/>
    <property type="match status" value="1"/>
</dbReference>
<organism evidence="1 2">
    <name type="scientific">Vogesella oryzagri</name>
    <dbReference type="NCBI Taxonomy" id="3160864"/>
    <lineage>
        <taxon>Bacteria</taxon>
        <taxon>Pseudomonadati</taxon>
        <taxon>Pseudomonadota</taxon>
        <taxon>Betaproteobacteria</taxon>
        <taxon>Neisseriales</taxon>
        <taxon>Chromobacteriaceae</taxon>
        <taxon>Vogesella</taxon>
    </lineage>
</organism>
<dbReference type="Gene3D" id="1.10.150.450">
    <property type="match status" value="1"/>
</dbReference>
<reference evidence="1" key="1">
    <citation type="submission" date="2024-06" db="EMBL/GenBank/DDBJ databases">
        <title>Genome sequence of Vogesella sp. MAHUQ-64.</title>
        <authorList>
            <person name="Huq M.A."/>
        </authorList>
    </citation>
    <scope>NUCLEOTIDE SEQUENCE</scope>
    <source>
        <strain evidence="1">MAHUQ-64</strain>
    </source>
</reference>
<dbReference type="NCBIfam" id="TIGR01509">
    <property type="entry name" value="HAD-SF-IA-v3"/>
    <property type="match status" value="1"/>
</dbReference>
<dbReference type="PANTHER" id="PTHR12725">
    <property type="entry name" value="HALOACID DEHALOGENASE-LIKE HYDROLASE"/>
    <property type="match status" value="1"/>
</dbReference>
<name>A0ABV1M402_9NEIS</name>
<dbReference type="PANTHER" id="PTHR12725:SF117">
    <property type="entry name" value="HALOACID DEHALOGENASE-LIKE HYDROLASE"/>
    <property type="match status" value="1"/>
</dbReference>
<sequence length="209" mass="24245">MNWLFDLDETLHHAGHAVFPRISQRMTDYIVRYLGYDLQQANLLRTHYWRRYGATLGGLVRHHHVSADHFLRFTHDMDELLPWINYSNRLPQLLRSLPGRKWVFSNGPQHYVEAITAHLGIGHLISRCYGMEALDYQPKPHSSGYHRVLRDAGLAAGNCVMIEDTAANLRTAKRLGMQTVWISPTLRKPSWVDWRITDLRQLATLPLGR</sequence>
<evidence type="ECO:0000313" key="1">
    <source>
        <dbReference type="EMBL" id="MEQ6290956.1"/>
    </source>
</evidence>
<evidence type="ECO:0000313" key="2">
    <source>
        <dbReference type="Proteomes" id="UP001433638"/>
    </source>
</evidence>